<dbReference type="Pfam" id="PF01661">
    <property type="entry name" value="Macro"/>
    <property type="match status" value="3"/>
</dbReference>
<dbReference type="EMBL" id="CADEAL010000369">
    <property type="protein sequence ID" value="CAB1419170.1"/>
    <property type="molecule type" value="Genomic_DNA"/>
</dbReference>
<dbReference type="Proteomes" id="UP001153269">
    <property type="component" value="Unassembled WGS sequence"/>
</dbReference>
<dbReference type="GO" id="GO:0003714">
    <property type="term" value="F:transcription corepressor activity"/>
    <property type="evidence" value="ECO:0007669"/>
    <property type="project" value="TreeGrafter"/>
</dbReference>
<evidence type="ECO:0000256" key="4">
    <source>
        <dbReference type="ARBA" id="ARBA00023027"/>
    </source>
</evidence>
<evidence type="ECO:0000256" key="1">
    <source>
        <dbReference type="ARBA" id="ARBA00004123"/>
    </source>
</evidence>
<dbReference type="InterPro" id="IPR057049">
    <property type="entry name" value="PARP14_KH_8"/>
</dbReference>
<reference evidence="12" key="1">
    <citation type="submission" date="2020-03" db="EMBL/GenBank/DDBJ databases">
        <authorList>
            <person name="Weist P."/>
        </authorList>
    </citation>
    <scope>NUCLEOTIDE SEQUENCE</scope>
</reference>
<dbReference type="GO" id="GO:1990404">
    <property type="term" value="F:NAD+-protein mono-ADP-ribosyltransferase activity"/>
    <property type="evidence" value="ECO:0007669"/>
    <property type="project" value="TreeGrafter"/>
</dbReference>
<dbReference type="GO" id="GO:0005634">
    <property type="term" value="C:nucleus"/>
    <property type="evidence" value="ECO:0007669"/>
    <property type="project" value="UniProtKB-SubCell"/>
</dbReference>
<keyword evidence="3 7" id="KW-0808">Transferase</keyword>
<evidence type="ECO:0000256" key="2">
    <source>
        <dbReference type="ARBA" id="ARBA00022676"/>
    </source>
</evidence>
<name>A0A9N7TUA6_PLEPL</name>
<dbReference type="InterPro" id="IPR057048">
    <property type="entry name" value="PARP14_KH_6"/>
</dbReference>
<evidence type="ECO:0000256" key="5">
    <source>
        <dbReference type="ARBA" id="ARBA00023242"/>
    </source>
</evidence>
<dbReference type="PANTHER" id="PTHR14453:SF89">
    <property type="entry name" value="PROTEIN MONO-ADP-RIBOSYLTRANSFERASE PARP14"/>
    <property type="match status" value="1"/>
</dbReference>
<dbReference type="CDD" id="cd02907">
    <property type="entry name" value="Macro_Af1521_BAL-like"/>
    <property type="match status" value="1"/>
</dbReference>
<evidence type="ECO:0000259" key="10">
    <source>
        <dbReference type="PROSITE" id="PS51059"/>
    </source>
</evidence>
<dbReference type="InterPro" id="IPR057046">
    <property type="entry name" value="PARP14_KH_4"/>
</dbReference>
<evidence type="ECO:0000256" key="3">
    <source>
        <dbReference type="ARBA" id="ARBA00022679"/>
    </source>
</evidence>
<feature type="compositionally biased region" description="Polar residues" evidence="8">
    <location>
        <begin position="617"/>
        <end position="634"/>
    </location>
</feature>
<dbReference type="Gene3D" id="3.30.720.50">
    <property type="match status" value="1"/>
</dbReference>
<feature type="compositionally biased region" description="Low complexity" evidence="8">
    <location>
        <begin position="604"/>
        <end position="616"/>
    </location>
</feature>
<dbReference type="Pfam" id="PF23251">
    <property type="entry name" value="KH_PARP14_4"/>
    <property type="match status" value="1"/>
</dbReference>
<keyword evidence="4 7" id="KW-0520">NAD</keyword>
<evidence type="ECO:0000256" key="6">
    <source>
        <dbReference type="ARBA" id="ARBA00024347"/>
    </source>
</evidence>
<dbReference type="PROSITE" id="PS50918">
    <property type="entry name" value="WWE"/>
    <property type="match status" value="1"/>
</dbReference>
<dbReference type="InterPro" id="IPR012317">
    <property type="entry name" value="Poly(ADP-ribose)pol_cat_dom"/>
</dbReference>
<dbReference type="Pfam" id="PF00644">
    <property type="entry name" value="PARP"/>
    <property type="match status" value="1"/>
</dbReference>
<dbReference type="Pfam" id="PF23253">
    <property type="entry name" value="KH_PARP14_6"/>
    <property type="match status" value="1"/>
</dbReference>
<dbReference type="GO" id="GO:0003950">
    <property type="term" value="F:NAD+ poly-ADP-ribosyltransferase activity"/>
    <property type="evidence" value="ECO:0007669"/>
    <property type="project" value="UniProtKB-UniRule"/>
</dbReference>
<dbReference type="SUPFAM" id="SSF52949">
    <property type="entry name" value="Macro domain-like"/>
    <property type="match status" value="3"/>
</dbReference>
<evidence type="ECO:0000313" key="12">
    <source>
        <dbReference type="EMBL" id="CAB1419170.1"/>
    </source>
</evidence>
<feature type="domain" description="WWE" evidence="9">
    <location>
        <begin position="949"/>
        <end position="1027"/>
    </location>
</feature>
<dbReference type="InterPro" id="IPR057047">
    <property type="entry name" value="PARP14_KH_5"/>
</dbReference>
<dbReference type="PANTHER" id="PTHR14453">
    <property type="entry name" value="PARP/ZINC FINGER CCCH TYPE DOMAIN CONTAINING PROTEIN"/>
    <property type="match status" value="1"/>
</dbReference>
<evidence type="ECO:0000313" key="13">
    <source>
        <dbReference type="Proteomes" id="UP001153269"/>
    </source>
</evidence>
<accession>A0A9N7TUA6</accession>
<dbReference type="SMART" id="SM00506">
    <property type="entry name" value="A1pp"/>
    <property type="match status" value="3"/>
</dbReference>
<dbReference type="CDD" id="cd01439">
    <property type="entry name" value="TCCD_inducible_PARP_like"/>
    <property type="match status" value="1"/>
</dbReference>
<comment type="subcellular location">
    <subcellularLocation>
        <location evidence="1">Nucleus</location>
    </subcellularLocation>
</comment>
<feature type="domain" description="Macro" evidence="11">
    <location>
        <begin position="247"/>
        <end position="434"/>
    </location>
</feature>
<dbReference type="EC" id="2.4.2.-" evidence="7"/>
<evidence type="ECO:0000256" key="8">
    <source>
        <dbReference type="SAM" id="MobiDB-lite"/>
    </source>
</evidence>
<dbReference type="InterPro" id="IPR004170">
    <property type="entry name" value="WWE_dom"/>
</dbReference>
<feature type="domain" description="Macro" evidence="11">
    <location>
        <begin position="459"/>
        <end position="805"/>
    </location>
</feature>
<dbReference type="InterPro" id="IPR002589">
    <property type="entry name" value="Macro_dom"/>
</dbReference>
<evidence type="ECO:0000259" key="11">
    <source>
        <dbReference type="PROSITE" id="PS51154"/>
    </source>
</evidence>
<dbReference type="GO" id="GO:0070212">
    <property type="term" value="P:protein poly-ADP-ribosylation"/>
    <property type="evidence" value="ECO:0007669"/>
    <property type="project" value="TreeGrafter"/>
</dbReference>
<dbReference type="InterPro" id="IPR043472">
    <property type="entry name" value="Macro_dom-like"/>
</dbReference>
<sequence>MDKSVLDLLRLEEQDELTKVLLTSDGINAAFEISEKRVELLAFSDRDLTNAEDHLKKLMMSQNISVEDSSVLETPAWQDLVRQLQDANSKSCRRLQVLCTGEHVVVCGHKSDVTRVSDELEYFLTQNAKVEESVDVKPNTIIEYIKKCKTSSLDQVKDKVTVSFRNEAICLNGSRVDVTHCKTLVENLVQSLSFERVNVTKPGVKKFFQDKETMYVASLLTDTGCLVQLVDETGGGQAGLAQSPGPKPVYQFQTSDGVEIAVCKADLCSYPVDAVVNSSNGQLQHNGGLGAALLNSAGPQLQVECDKIINQRGLLKPGDCVITDAGGRLRCKKIIHAIGPVFDPSAHKKSQAQLKRAVKGSLDLAERHGCITVALPTISRTQGFGLDLCALTIIKAVKEHCDEKYDENTLKEIHLVNSDDAAVQAMERAVKSEFGNSGVTLQTASPLLTHARSTQSDPNCLGQVTTIEGLNITLTKGNIENATTEVIVNTTSEDLELNKGAVSNAILLKAGPELQQLINAQKARGSFGEVIVTDGGQLKSKKVFHAIAPHWGKGQGTTETILTAIFKDCLDKAEDTGLTSIALPAVGDAKTIQAFRDGFDKEFPSASSGPAPTGSPQNTVQEGPFSNVNSSTGMHETKMGDVTIQVVTGVITKETSEVIVNASNDSFSLKLGVSKAILEAAGPAVEGECQRLGALPNQGMIMTDPGNLSCKKILHVIEQDDPGKISAVVKSALEMCVKNTYASVSLPAIGTAQANMQARQVADAMFDAVIDVLSQNPHGSLKTIRIVIFQAPMLNEFQSSMQHRGQSTASKTSDKDGGLWKRFTSLFVGGTAVKPRKDENFVIKPVACDPACFHICGDSQANVASAKQWINDLITKDHSTNYIKDTAFLSFSDADHQQIIDIQKALGVSIMIEGKKDQVELTIKGFSNGVLKATAEIHTMMKKVKEDDDLMRDVAMASTVADWRYQEQGLQYQSFDPKTNLHLEQAMQKKLTDVKVKVQGQDYTVTLPNGPATNKKGHTLQIRRIDKLGDAVPAHWEAMPPNTTCVAVSIQEETPEYNEVLNLFQASCKQPVIKIERIQNPMLWKTIQIKKRDIEQRNGHLNNEMRLFHGTTETTVNIINQNGFNRVYAGKNAALLGNGTYFAVNANYSAQDTYSKPNPKGEKCMYLCQVLTGDYALGQKDMVEPPVKIKAPQRYDSVVDRMANPSMFIIFHDVQAYPEYLITFNRTYCKCGHTVFPAVAKINRRKTRASLLSCIILIHSYSFLFPAQVLITPTIRLLSLFKAPKKGGLPAAHPPHP</sequence>
<dbReference type="Gene3D" id="3.40.220.10">
    <property type="entry name" value="Leucine Aminopeptidase, subunit E, domain 1"/>
    <property type="match status" value="3"/>
</dbReference>
<comment type="similarity">
    <text evidence="6">Belongs to the ARTD/PARP family.</text>
</comment>
<dbReference type="Gene3D" id="3.90.228.10">
    <property type="match status" value="1"/>
</dbReference>
<dbReference type="PROSITE" id="PS51154">
    <property type="entry name" value="MACRO"/>
    <property type="match status" value="2"/>
</dbReference>
<gene>
    <name evidence="12" type="ORF">PLEPLA_LOCUS6998</name>
</gene>
<keyword evidence="2 7" id="KW-0328">Glycosyltransferase</keyword>
<dbReference type="GO" id="GO:0005737">
    <property type="term" value="C:cytoplasm"/>
    <property type="evidence" value="ECO:0007669"/>
    <property type="project" value="TreeGrafter"/>
</dbReference>
<feature type="region of interest" description="Disordered" evidence="8">
    <location>
        <begin position="601"/>
        <end position="634"/>
    </location>
</feature>
<dbReference type="PROSITE" id="PS51059">
    <property type="entry name" value="PARP_CATALYTIC"/>
    <property type="match status" value="1"/>
</dbReference>
<evidence type="ECO:0000256" key="7">
    <source>
        <dbReference type="RuleBase" id="RU362114"/>
    </source>
</evidence>
<keyword evidence="13" id="KW-1185">Reference proteome</keyword>
<dbReference type="FunFam" id="3.90.228.10:FF:000008">
    <property type="entry name" value="Poly [ADP-ribose] polymerase"/>
    <property type="match status" value="1"/>
</dbReference>
<dbReference type="Pfam" id="PF23254">
    <property type="entry name" value="KH_PARP14_8"/>
    <property type="match status" value="1"/>
</dbReference>
<dbReference type="InterPro" id="IPR052056">
    <property type="entry name" value="Mono-ARTD/PARP"/>
</dbReference>
<dbReference type="SUPFAM" id="SSF56399">
    <property type="entry name" value="ADP-ribosylation"/>
    <property type="match status" value="1"/>
</dbReference>
<feature type="domain" description="PARP catalytic" evidence="10">
    <location>
        <begin position="1032"/>
        <end position="1246"/>
    </location>
</feature>
<dbReference type="InterPro" id="IPR054596">
    <property type="entry name" value="PARP14_WWE"/>
</dbReference>
<keyword evidence="5" id="KW-0539">Nucleus</keyword>
<organism evidence="12 13">
    <name type="scientific">Pleuronectes platessa</name>
    <name type="common">European plaice</name>
    <dbReference type="NCBI Taxonomy" id="8262"/>
    <lineage>
        <taxon>Eukaryota</taxon>
        <taxon>Metazoa</taxon>
        <taxon>Chordata</taxon>
        <taxon>Craniata</taxon>
        <taxon>Vertebrata</taxon>
        <taxon>Euteleostomi</taxon>
        <taxon>Actinopterygii</taxon>
        <taxon>Neopterygii</taxon>
        <taxon>Teleostei</taxon>
        <taxon>Neoteleostei</taxon>
        <taxon>Acanthomorphata</taxon>
        <taxon>Carangaria</taxon>
        <taxon>Pleuronectiformes</taxon>
        <taxon>Pleuronectoidei</taxon>
        <taxon>Pleuronectidae</taxon>
        <taxon>Pleuronectes</taxon>
    </lineage>
</organism>
<protein>
    <recommendedName>
        <fullName evidence="7">Poly [ADP-ribose] polymerase</fullName>
        <shortName evidence="7">PARP</shortName>
        <ecNumber evidence="7">2.4.2.-</ecNumber>
    </recommendedName>
</protein>
<dbReference type="Pfam" id="PF23252">
    <property type="entry name" value="KH_PARP14_5"/>
    <property type="match status" value="1"/>
</dbReference>
<dbReference type="InterPro" id="IPR037197">
    <property type="entry name" value="WWE_dom_sf"/>
</dbReference>
<evidence type="ECO:0000259" key="9">
    <source>
        <dbReference type="PROSITE" id="PS50918"/>
    </source>
</evidence>
<comment type="caution">
    <text evidence="12">The sequence shown here is derived from an EMBL/GenBank/DDBJ whole genome shotgun (WGS) entry which is preliminary data.</text>
</comment>
<dbReference type="Pfam" id="PF22005">
    <property type="entry name" value="WWE_1"/>
    <property type="match status" value="1"/>
</dbReference>
<dbReference type="GO" id="GO:0010629">
    <property type="term" value="P:negative regulation of gene expression"/>
    <property type="evidence" value="ECO:0007669"/>
    <property type="project" value="TreeGrafter"/>
</dbReference>
<dbReference type="SUPFAM" id="SSF117839">
    <property type="entry name" value="WWE domain"/>
    <property type="match status" value="1"/>
</dbReference>
<proteinExistence type="inferred from homology"/>